<dbReference type="AlphaFoldDB" id="A0A915INK6"/>
<protein>
    <submittedName>
        <fullName evidence="3">Uncharacterized protein</fullName>
    </submittedName>
</protein>
<evidence type="ECO:0000313" key="2">
    <source>
        <dbReference type="Proteomes" id="UP000887565"/>
    </source>
</evidence>
<sequence>KTIKATLLLVPLLGVSNLLLFFEPSRKDEKATQAYMVSTTVLQHSQCKPSFLEVVVNYDVRIF</sequence>
<proteinExistence type="predicted"/>
<keyword evidence="1" id="KW-0732">Signal</keyword>
<evidence type="ECO:0000313" key="3">
    <source>
        <dbReference type="WBParaSite" id="nRc.2.0.1.t15390-RA"/>
    </source>
</evidence>
<keyword evidence="2" id="KW-1185">Reference proteome</keyword>
<dbReference type="Proteomes" id="UP000887565">
    <property type="component" value="Unplaced"/>
</dbReference>
<feature type="signal peptide" evidence="1">
    <location>
        <begin position="1"/>
        <end position="27"/>
    </location>
</feature>
<name>A0A915INK6_ROMCU</name>
<feature type="chain" id="PRO_5037562685" evidence="1">
    <location>
        <begin position="28"/>
        <end position="63"/>
    </location>
</feature>
<reference evidence="3" key="1">
    <citation type="submission" date="2022-11" db="UniProtKB">
        <authorList>
            <consortium name="WormBaseParasite"/>
        </authorList>
    </citation>
    <scope>IDENTIFICATION</scope>
</reference>
<dbReference type="WBParaSite" id="nRc.2.0.1.t15390-RA">
    <property type="protein sequence ID" value="nRc.2.0.1.t15390-RA"/>
    <property type="gene ID" value="nRc.2.0.1.g15390"/>
</dbReference>
<accession>A0A915INK6</accession>
<organism evidence="2 3">
    <name type="scientific">Romanomermis culicivorax</name>
    <name type="common">Nematode worm</name>
    <dbReference type="NCBI Taxonomy" id="13658"/>
    <lineage>
        <taxon>Eukaryota</taxon>
        <taxon>Metazoa</taxon>
        <taxon>Ecdysozoa</taxon>
        <taxon>Nematoda</taxon>
        <taxon>Enoplea</taxon>
        <taxon>Dorylaimia</taxon>
        <taxon>Mermithida</taxon>
        <taxon>Mermithoidea</taxon>
        <taxon>Mermithidae</taxon>
        <taxon>Romanomermis</taxon>
    </lineage>
</organism>
<evidence type="ECO:0000256" key="1">
    <source>
        <dbReference type="SAM" id="SignalP"/>
    </source>
</evidence>